<dbReference type="Proteomes" id="UP000000305">
    <property type="component" value="Unassembled WGS sequence"/>
</dbReference>
<evidence type="ECO:0008006" key="3">
    <source>
        <dbReference type="Google" id="ProtNLM"/>
    </source>
</evidence>
<dbReference type="PhylomeDB" id="E9GH27"/>
<dbReference type="eggNOG" id="KOG1075">
    <property type="taxonomic scope" value="Eukaryota"/>
</dbReference>
<keyword evidence="2" id="KW-1185">Reference proteome</keyword>
<name>E9GH27_DAPPU</name>
<dbReference type="STRING" id="6669.E9GH27"/>
<dbReference type="HOGENOM" id="CLU_567737_0_0_1"/>
<accession>E9GH27</accession>
<organism evidence="1 2">
    <name type="scientific">Daphnia pulex</name>
    <name type="common">Water flea</name>
    <dbReference type="NCBI Taxonomy" id="6669"/>
    <lineage>
        <taxon>Eukaryota</taxon>
        <taxon>Metazoa</taxon>
        <taxon>Ecdysozoa</taxon>
        <taxon>Arthropoda</taxon>
        <taxon>Crustacea</taxon>
        <taxon>Branchiopoda</taxon>
        <taxon>Diplostraca</taxon>
        <taxon>Cladocera</taxon>
        <taxon>Anomopoda</taxon>
        <taxon>Daphniidae</taxon>
        <taxon>Daphnia</taxon>
    </lineage>
</organism>
<dbReference type="OrthoDB" id="6382908at2759"/>
<evidence type="ECO:0000313" key="2">
    <source>
        <dbReference type="Proteomes" id="UP000000305"/>
    </source>
</evidence>
<dbReference type="AlphaFoldDB" id="E9GH27"/>
<gene>
    <name evidence="1" type="ORF">DAPPUDRAFT_242609</name>
</gene>
<dbReference type="OMA" id="CENERPH"/>
<protein>
    <recommendedName>
        <fullName evidence="3">Reverse transcriptase domain-containing protein</fullName>
    </recommendedName>
</protein>
<reference evidence="1 2" key="1">
    <citation type="journal article" date="2011" name="Science">
        <title>The ecoresponsive genome of Daphnia pulex.</title>
        <authorList>
            <person name="Colbourne J.K."/>
            <person name="Pfrender M.E."/>
            <person name="Gilbert D."/>
            <person name="Thomas W.K."/>
            <person name="Tucker A."/>
            <person name="Oakley T.H."/>
            <person name="Tokishita S."/>
            <person name="Aerts A."/>
            <person name="Arnold G.J."/>
            <person name="Basu M.K."/>
            <person name="Bauer D.J."/>
            <person name="Caceres C.E."/>
            <person name="Carmel L."/>
            <person name="Casola C."/>
            <person name="Choi J.H."/>
            <person name="Detter J.C."/>
            <person name="Dong Q."/>
            <person name="Dusheyko S."/>
            <person name="Eads B.D."/>
            <person name="Frohlich T."/>
            <person name="Geiler-Samerotte K.A."/>
            <person name="Gerlach D."/>
            <person name="Hatcher P."/>
            <person name="Jogdeo S."/>
            <person name="Krijgsveld J."/>
            <person name="Kriventseva E.V."/>
            <person name="Kultz D."/>
            <person name="Laforsch C."/>
            <person name="Lindquist E."/>
            <person name="Lopez J."/>
            <person name="Manak J.R."/>
            <person name="Muller J."/>
            <person name="Pangilinan J."/>
            <person name="Patwardhan R.P."/>
            <person name="Pitluck S."/>
            <person name="Pritham E.J."/>
            <person name="Rechtsteiner A."/>
            <person name="Rho M."/>
            <person name="Rogozin I.B."/>
            <person name="Sakarya O."/>
            <person name="Salamov A."/>
            <person name="Schaack S."/>
            <person name="Shapiro H."/>
            <person name="Shiga Y."/>
            <person name="Skalitzky C."/>
            <person name="Smith Z."/>
            <person name="Souvorov A."/>
            <person name="Sung W."/>
            <person name="Tang Z."/>
            <person name="Tsuchiya D."/>
            <person name="Tu H."/>
            <person name="Vos H."/>
            <person name="Wang M."/>
            <person name="Wolf Y.I."/>
            <person name="Yamagata H."/>
            <person name="Yamada T."/>
            <person name="Ye Y."/>
            <person name="Shaw J.R."/>
            <person name="Andrews J."/>
            <person name="Crease T.J."/>
            <person name="Tang H."/>
            <person name="Lucas S.M."/>
            <person name="Robertson H.M."/>
            <person name="Bork P."/>
            <person name="Koonin E.V."/>
            <person name="Zdobnov E.M."/>
            <person name="Grigoriev I.V."/>
            <person name="Lynch M."/>
            <person name="Boore J.L."/>
        </authorList>
    </citation>
    <scope>NUCLEOTIDE SEQUENCE [LARGE SCALE GENOMIC DNA]</scope>
</reference>
<sequence length="481" mass="53930">MNKLTVSFEIYKNHAHRYSVLLKRVKSVHMQSEVAECGTNQRALYELVNRLMEKSDVSSLPPHSSEQVLADNFGEFFTSKVFKIRAAIDAAAKRSEMEINNVVPHQFLPSHGENAVLRDFVPVSDEMVKNFIMALPTKSCRLDPVPTFLQKKVLCPLVPTITKIVNLSLSTGTFPSGMKHAMVTPLLKKPTLDASDLGNYRPVFNLSFLSKLIERIVAAQLMDHLAAFDIPLYHLVSSTNVDIHQFSDETQYRIDFQFSPDAVQQREVLSSLADCATVTEDWFTQNRVKTNMDKSILMYVSSARSSSQLESLPLQVGDNFLAPSLIARNLGVSIDSTLSMTSQVKDVCRKAIFQLRRIGKVRKYLTKAAAKSLVQALVLSNFDYANALLFGLPNELVERLEKIQCSSSCRCENERPHHFWYEGATLASFTPTHRLQADGADIQMPEWNCPSVSFIPYKPLPSATQSSIGYLGKAKCSEHQM</sequence>
<dbReference type="EMBL" id="GL732544">
    <property type="protein sequence ID" value="EFX81264.1"/>
    <property type="molecule type" value="Genomic_DNA"/>
</dbReference>
<dbReference type="InParanoid" id="E9GH27"/>
<dbReference type="KEGG" id="dpx:DAPPUDRAFT_242609"/>
<proteinExistence type="predicted"/>
<evidence type="ECO:0000313" key="1">
    <source>
        <dbReference type="EMBL" id="EFX81264.1"/>
    </source>
</evidence>
<dbReference type="PANTHER" id="PTHR33332">
    <property type="entry name" value="REVERSE TRANSCRIPTASE DOMAIN-CONTAINING PROTEIN"/>
    <property type="match status" value="1"/>
</dbReference>